<evidence type="ECO:0000313" key="2">
    <source>
        <dbReference type="EMBL" id="RUO35401.1"/>
    </source>
</evidence>
<dbReference type="PIRSF" id="PIRSF028288">
    <property type="entry name" value="UCP028288"/>
    <property type="match status" value="1"/>
</dbReference>
<accession>A0A432WNR9</accession>
<comment type="caution">
    <text evidence="2">The sequence shown here is derived from an EMBL/GenBank/DDBJ whole genome shotgun (WGS) entry which is preliminary data.</text>
</comment>
<reference evidence="2 3" key="1">
    <citation type="journal article" date="2011" name="Front. Microbiol.">
        <title>Genomic signatures of strain selection and enhancement in Bacillus atrophaeus var. globigii, a historical biowarfare simulant.</title>
        <authorList>
            <person name="Gibbons H.S."/>
            <person name="Broomall S.M."/>
            <person name="McNew L.A."/>
            <person name="Daligault H."/>
            <person name="Chapman C."/>
            <person name="Bruce D."/>
            <person name="Karavis M."/>
            <person name="Krepps M."/>
            <person name="McGregor P.A."/>
            <person name="Hong C."/>
            <person name="Park K.H."/>
            <person name="Akmal A."/>
            <person name="Feldman A."/>
            <person name="Lin J.S."/>
            <person name="Chang W.E."/>
            <person name="Higgs B.W."/>
            <person name="Demirev P."/>
            <person name="Lindquist J."/>
            <person name="Liem A."/>
            <person name="Fochler E."/>
            <person name="Read T.D."/>
            <person name="Tapia R."/>
            <person name="Johnson S."/>
            <person name="Bishop-Lilly K.A."/>
            <person name="Detter C."/>
            <person name="Han C."/>
            <person name="Sozhamannan S."/>
            <person name="Rosenzweig C.N."/>
            <person name="Skowronski E.W."/>
        </authorList>
    </citation>
    <scope>NUCLEOTIDE SEQUENCE [LARGE SCALE GENOMIC DNA]</scope>
    <source>
        <strain evidence="2 3">GYP-17</strain>
    </source>
</reference>
<sequence length="185" mass="19852">MKKVVVTLAVAAAVVGVGVFAAGAKSSDNALTEYDVRNAQEAWGAALISISQTYQEHGWDAAAKLAREVLDTAYGYADGPVLFKPTLAHGEQTFRTTYDGALAYFVGGNDYFAQDNGFALKGWTEFSFENAAVHINGNTALTMGNVHLTNAAGERTTVDKTWAFQRGEDGQMRIILHHSSLPFTG</sequence>
<dbReference type="Gene3D" id="3.10.450.50">
    <property type="match status" value="1"/>
</dbReference>
<dbReference type="InterPro" id="IPR032710">
    <property type="entry name" value="NTF2-like_dom_sf"/>
</dbReference>
<dbReference type="RefSeq" id="WP_126776520.1">
    <property type="nucleotide sequence ID" value="NZ_PIPM01000003.1"/>
</dbReference>
<dbReference type="Proteomes" id="UP000288405">
    <property type="component" value="Unassembled WGS sequence"/>
</dbReference>
<keyword evidence="3" id="KW-1185">Reference proteome</keyword>
<name>A0A432WNR9_9GAMM</name>
<dbReference type="AlphaFoldDB" id="A0A432WNR9"/>
<gene>
    <name evidence="2" type="ORF">CWE11_05160</name>
</gene>
<keyword evidence="1" id="KW-0732">Signal</keyword>
<evidence type="ECO:0000256" key="1">
    <source>
        <dbReference type="SAM" id="SignalP"/>
    </source>
</evidence>
<feature type="signal peptide" evidence="1">
    <location>
        <begin position="1"/>
        <end position="21"/>
    </location>
</feature>
<keyword evidence="2" id="KW-0378">Hydrolase</keyword>
<proteinExistence type="predicted"/>
<protein>
    <submittedName>
        <fullName evidence="2">Phosphoribosyl-AMP cyclohydrolase</fullName>
    </submittedName>
</protein>
<dbReference type="EMBL" id="PIPM01000003">
    <property type="protein sequence ID" value="RUO35401.1"/>
    <property type="molecule type" value="Genomic_DNA"/>
</dbReference>
<evidence type="ECO:0000313" key="3">
    <source>
        <dbReference type="Proteomes" id="UP000288405"/>
    </source>
</evidence>
<dbReference type="InterPro" id="IPR016878">
    <property type="entry name" value="MICAH-like"/>
</dbReference>
<feature type="chain" id="PRO_5019426150" evidence="1">
    <location>
        <begin position="22"/>
        <end position="185"/>
    </location>
</feature>
<dbReference type="SUPFAM" id="SSF54427">
    <property type="entry name" value="NTF2-like"/>
    <property type="match status" value="1"/>
</dbReference>
<dbReference type="OrthoDB" id="9807600at2"/>
<dbReference type="GO" id="GO:0016787">
    <property type="term" value="F:hydrolase activity"/>
    <property type="evidence" value="ECO:0007669"/>
    <property type="project" value="UniProtKB-KW"/>
</dbReference>
<organism evidence="2 3">
    <name type="scientific">Aliidiomarina sanyensis</name>
    <dbReference type="NCBI Taxonomy" id="1249555"/>
    <lineage>
        <taxon>Bacteria</taxon>
        <taxon>Pseudomonadati</taxon>
        <taxon>Pseudomonadota</taxon>
        <taxon>Gammaproteobacteria</taxon>
        <taxon>Alteromonadales</taxon>
        <taxon>Idiomarinaceae</taxon>
        <taxon>Aliidiomarina</taxon>
    </lineage>
</organism>